<keyword evidence="1" id="KW-0812">Transmembrane</keyword>
<protein>
    <submittedName>
        <fullName evidence="2">Uncharacterized protein</fullName>
    </submittedName>
</protein>
<dbReference type="KEGG" id="mhor:MSHOH_0017"/>
<proteinExistence type="predicted"/>
<dbReference type="HOGENOM" id="CLU_2271057_0_0_2"/>
<feature type="transmembrane region" description="Helical" evidence="1">
    <location>
        <begin position="6"/>
        <end position="24"/>
    </location>
</feature>
<dbReference type="Proteomes" id="UP000033101">
    <property type="component" value="Chromosome"/>
</dbReference>
<keyword evidence="1" id="KW-1133">Transmembrane helix</keyword>
<name>A0A0E3WUP7_9EURY</name>
<evidence type="ECO:0000313" key="2">
    <source>
        <dbReference type="EMBL" id="AKB76500.1"/>
    </source>
</evidence>
<gene>
    <name evidence="2" type="ORF">MSHOH_0017</name>
</gene>
<evidence type="ECO:0000256" key="1">
    <source>
        <dbReference type="SAM" id="Phobius"/>
    </source>
</evidence>
<keyword evidence="3" id="KW-1185">Reference proteome</keyword>
<keyword evidence="1" id="KW-0472">Membrane</keyword>
<accession>A0A0E3WUP7</accession>
<evidence type="ECO:0000313" key="3">
    <source>
        <dbReference type="Proteomes" id="UP000033101"/>
    </source>
</evidence>
<reference evidence="2 3" key="1">
    <citation type="submission" date="2014-07" db="EMBL/GenBank/DDBJ databases">
        <title>Methanogenic archaea and the global carbon cycle.</title>
        <authorList>
            <person name="Henriksen J.R."/>
            <person name="Luke J."/>
            <person name="Reinhart S."/>
            <person name="Benedict M.N."/>
            <person name="Youngblut N.D."/>
            <person name="Metcalf M.E."/>
            <person name="Whitaker R.J."/>
            <person name="Metcalf W.W."/>
        </authorList>
    </citation>
    <scope>NUCLEOTIDE SEQUENCE [LARGE SCALE GENOMIC DNA]</scope>
    <source>
        <strain evidence="2 3">HB-1</strain>
    </source>
</reference>
<dbReference type="EMBL" id="CP009516">
    <property type="protein sequence ID" value="AKB76500.1"/>
    <property type="molecule type" value="Genomic_DNA"/>
</dbReference>
<organism evidence="2 3">
    <name type="scientific">Methanosarcina horonobensis HB-1 = JCM 15518</name>
    <dbReference type="NCBI Taxonomy" id="1434110"/>
    <lineage>
        <taxon>Archaea</taxon>
        <taxon>Methanobacteriati</taxon>
        <taxon>Methanobacteriota</taxon>
        <taxon>Stenosarchaea group</taxon>
        <taxon>Methanomicrobia</taxon>
        <taxon>Methanosarcinales</taxon>
        <taxon>Methanosarcinaceae</taxon>
        <taxon>Methanosarcina</taxon>
    </lineage>
</organism>
<sequence length="102" mass="11255">MLARALAGFIVGIPPGALIAYVHYQKQSLGRFISLGSLGWMADFFTADLVGVRMNLLFILSSLCCTFCFLQAFPPGTWSKCLLDRNHLCYKSRNPVSNNAHA</sequence>
<feature type="transmembrane region" description="Helical" evidence="1">
    <location>
        <begin position="56"/>
        <end position="73"/>
    </location>
</feature>
<dbReference type="AlphaFoldDB" id="A0A0E3WUP7"/>